<dbReference type="NCBIfam" id="NF008750">
    <property type="entry name" value="PRK11784.1-2"/>
    <property type="match status" value="1"/>
</dbReference>
<dbReference type="GO" id="GO:0043828">
    <property type="term" value="F:tRNA 2-selenouridine synthase activity"/>
    <property type="evidence" value="ECO:0007669"/>
    <property type="project" value="InterPro"/>
</dbReference>
<dbReference type="PROSITE" id="PS50206">
    <property type="entry name" value="RHODANESE_3"/>
    <property type="match status" value="1"/>
</dbReference>
<dbReference type="SUPFAM" id="SSF52540">
    <property type="entry name" value="P-loop containing nucleoside triphosphate hydrolases"/>
    <property type="match status" value="1"/>
</dbReference>
<dbReference type="PATRIC" id="fig|883113.3.peg.390"/>
<keyword evidence="4" id="KW-1185">Reference proteome</keyword>
<dbReference type="SUPFAM" id="SSF52821">
    <property type="entry name" value="Rhodanese/Cell cycle control phosphatase"/>
    <property type="match status" value="1"/>
</dbReference>
<feature type="domain" description="Rhodanese" evidence="2">
    <location>
        <begin position="12"/>
        <end position="133"/>
    </location>
</feature>
<evidence type="ECO:0000256" key="1">
    <source>
        <dbReference type="ARBA" id="ARBA00023266"/>
    </source>
</evidence>
<evidence type="ECO:0000313" key="4">
    <source>
        <dbReference type="Proteomes" id="UP000006190"/>
    </source>
</evidence>
<dbReference type="InterPro" id="IPR001763">
    <property type="entry name" value="Rhodanese-like_dom"/>
</dbReference>
<dbReference type="EMBL" id="AGEG01000003">
    <property type="protein sequence ID" value="EHR37757.1"/>
    <property type="molecule type" value="Genomic_DNA"/>
</dbReference>
<keyword evidence="1" id="KW-0711">Selenium</keyword>
<dbReference type="Pfam" id="PF26341">
    <property type="entry name" value="AAA_SelU"/>
    <property type="match status" value="1"/>
</dbReference>
<dbReference type="SMART" id="SM00450">
    <property type="entry name" value="RHOD"/>
    <property type="match status" value="1"/>
</dbReference>
<dbReference type="NCBIfam" id="TIGR03167">
    <property type="entry name" value="tRNA_sel_U_synt"/>
    <property type="match status" value="1"/>
</dbReference>
<dbReference type="AlphaFoldDB" id="H3NHV8"/>
<sequence>MESVITFETARQLDRPCFIDVRSPREFETGHIYQAINLPVMDNLTHEAVGTLYKKVSPQAAKARAIRYMSDQLPLYFNRVQRLMADYQLVFYCKSGGFRSSSIFGLLTGLGEPVYQLKGGYKAYRNYSNNTLSTIASQFDFVCLNGLTGTGKTEILHQLKQRGQQVLDLEAIACHRGSHFGHVGLPAQPSQKNYEAHLLHILQSFDQKLVFLEGESASIGKVHTPLPLLEAYQSSPHQVFIESSLSLRIHRIQSEYLKPDQPHQIEDLIQTLESMDKMNPDRRQQAINKLKEGDSASVIEDLMVHYYDPHYHITKKQFELSLDNSDSTRAAQELIRFYS</sequence>
<dbReference type="InterPro" id="IPR017582">
    <property type="entry name" value="SelU"/>
</dbReference>
<comment type="caution">
    <text evidence="3">The sequence shown here is derived from an EMBL/GenBank/DDBJ whole genome shotgun (WGS) entry which is preliminary data.</text>
</comment>
<dbReference type="HOGENOM" id="CLU_043456_0_0_9"/>
<reference evidence="3 4" key="1">
    <citation type="submission" date="2012-01" db="EMBL/GenBank/DDBJ databases">
        <title>The Genome Sequence of Facklamia languida CCUG 37842.</title>
        <authorList>
            <consortium name="The Broad Institute Genome Sequencing Platform"/>
            <person name="Earl A."/>
            <person name="Ward D."/>
            <person name="Feldgarden M."/>
            <person name="Gevers D."/>
            <person name="Huys G."/>
            <person name="Young S.K."/>
            <person name="Zeng Q."/>
            <person name="Gargeya S."/>
            <person name="Fitzgerald M."/>
            <person name="Haas B."/>
            <person name="Abouelleil A."/>
            <person name="Alvarado L."/>
            <person name="Arachchi H.M."/>
            <person name="Berlin A."/>
            <person name="Chapman S.B."/>
            <person name="Gearin G."/>
            <person name="Goldberg J."/>
            <person name="Griggs A."/>
            <person name="Gujja S."/>
            <person name="Hansen M."/>
            <person name="Heiman D."/>
            <person name="Howarth C."/>
            <person name="Larimer J."/>
            <person name="Lui A."/>
            <person name="MacDonald P.J.P."/>
            <person name="McCowen C."/>
            <person name="Montmayeur A."/>
            <person name="Murphy C."/>
            <person name="Neiman D."/>
            <person name="Pearson M."/>
            <person name="Priest M."/>
            <person name="Roberts A."/>
            <person name="Saif S."/>
            <person name="Shea T."/>
            <person name="Sisk P."/>
            <person name="Stolte C."/>
            <person name="Sykes S."/>
            <person name="Wortman J."/>
            <person name="Nusbaum C."/>
            <person name="Birren B."/>
        </authorList>
    </citation>
    <scope>NUCLEOTIDE SEQUENCE [LARGE SCALE GENOMIC DNA]</scope>
    <source>
        <strain evidence="3 4">CCUG 37842</strain>
    </source>
</reference>
<gene>
    <name evidence="3" type="ORF">HMPREF9708_00386</name>
</gene>
<dbReference type="PANTHER" id="PTHR30401">
    <property type="entry name" value="TRNA 2-SELENOURIDINE SYNTHASE"/>
    <property type="match status" value="1"/>
</dbReference>
<dbReference type="Gene3D" id="3.40.250.10">
    <property type="entry name" value="Rhodanese-like domain"/>
    <property type="match status" value="1"/>
</dbReference>
<evidence type="ECO:0000313" key="3">
    <source>
        <dbReference type="EMBL" id="EHR37757.1"/>
    </source>
</evidence>
<dbReference type="GO" id="GO:0002098">
    <property type="term" value="P:tRNA wobble uridine modification"/>
    <property type="evidence" value="ECO:0007669"/>
    <property type="project" value="InterPro"/>
</dbReference>
<evidence type="ECO:0000259" key="2">
    <source>
        <dbReference type="PROSITE" id="PS50206"/>
    </source>
</evidence>
<dbReference type="RefSeq" id="WP_006308335.1">
    <property type="nucleotide sequence ID" value="NZ_JH601133.1"/>
</dbReference>
<dbReference type="InterPro" id="IPR058840">
    <property type="entry name" value="AAA_SelU"/>
</dbReference>
<dbReference type="InterPro" id="IPR036873">
    <property type="entry name" value="Rhodanese-like_dom_sf"/>
</dbReference>
<name>H3NHV8_9LACT</name>
<accession>H3NHV8</accession>
<dbReference type="Pfam" id="PF00581">
    <property type="entry name" value="Rhodanese"/>
    <property type="match status" value="1"/>
</dbReference>
<dbReference type="eggNOG" id="COG2603">
    <property type="taxonomic scope" value="Bacteria"/>
</dbReference>
<dbReference type="Proteomes" id="UP000006190">
    <property type="component" value="Unassembled WGS sequence"/>
</dbReference>
<organism evidence="3 4">
    <name type="scientific">Facklamia languida CCUG 37842</name>
    <dbReference type="NCBI Taxonomy" id="883113"/>
    <lineage>
        <taxon>Bacteria</taxon>
        <taxon>Bacillati</taxon>
        <taxon>Bacillota</taxon>
        <taxon>Bacilli</taxon>
        <taxon>Lactobacillales</taxon>
        <taxon>Aerococcaceae</taxon>
        <taxon>Facklamia</taxon>
    </lineage>
</organism>
<dbReference type="STRING" id="883113.HMPREF9708_00386"/>
<dbReference type="PANTHER" id="PTHR30401:SF0">
    <property type="entry name" value="TRNA 2-SELENOURIDINE SYNTHASE"/>
    <property type="match status" value="1"/>
</dbReference>
<protein>
    <submittedName>
        <fullName evidence="3">tRNA 2-selenouridine synthase</fullName>
    </submittedName>
</protein>
<proteinExistence type="predicted"/>
<dbReference type="InterPro" id="IPR027417">
    <property type="entry name" value="P-loop_NTPase"/>
</dbReference>